<gene>
    <name evidence="3" type="ORF">M9Y10_022574</name>
</gene>
<accession>A0ABR2KTM4</accession>
<feature type="coiled-coil region" evidence="1">
    <location>
        <begin position="280"/>
        <end position="325"/>
    </location>
</feature>
<comment type="caution">
    <text evidence="3">The sequence shown here is derived from an EMBL/GenBank/DDBJ whole genome shotgun (WGS) entry which is preliminary data.</text>
</comment>
<evidence type="ECO:0000313" key="3">
    <source>
        <dbReference type="EMBL" id="KAK8894141.1"/>
    </source>
</evidence>
<feature type="compositionally biased region" description="Low complexity" evidence="2">
    <location>
        <begin position="994"/>
        <end position="1012"/>
    </location>
</feature>
<evidence type="ECO:0000256" key="1">
    <source>
        <dbReference type="SAM" id="Coils"/>
    </source>
</evidence>
<evidence type="ECO:0000313" key="4">
    <source>
        <dbReference type="Proteomes" id="UP001470230"/>
    </source>
</evidence>
<reference evidence="3 4" key="1">
    <citation type="submission" date="2024-04" db="EMBL/GenBank/DDBJ databases">
        <title>Tritrichomonas musculus Genome.</title>
        <authorList>
            <person name="Alves-Ferreira E."/>
            <person name="Grigg M."/>
            <person name="Lorenzi H."/>
            <person name="Galac M."/>
        </authorList>
    </citation>
    <scope>NUCLEOTIDE SEQUENCE [LARGE SCALE GENOMIC DNA]</scope>
    <source>
        <strain evidence="3 4">EAF2021</strain>
    </source>
</reference>
<feature type="coiled-coil region" evidence="1">
    <location>
        <begin position="779"/>
        <end position="843"/>
    </location>
</feature>
<protein>
    <submittedName>
        <fullName evidence="3">Uncharacterized protein</fullName>
    </submittedName>
</protein>
<keyword evidence="4" id="KW-1185">Reference proteome</keyword>
<feature type="coiled-coil region" evidence="1">
    <location>
        <begin position="428"/>
        <end position="477"/>
    </location>
</feature>
<keyword evidence="1" id="KW-0175">Coiled coil</keyword>
<sequence length="1046" mass="122812">MITDRNEAFMHNSCKKLAQLGKVIFAMSNQIQERQEEALDLQCEYESMIQKVVDEYHEKAESIAKDLVHFRKKRVDESCKEFGSLYKQQKIDLANVKTNYVECLNKIIKEGEDLIKVLKESQSKSLTSATTAIKSADDFMTNVRSHQQRSSTSKREIRLAIQPILDKIDIAQKESDDRIKQMKLDYTKTFSGSKKEIDKFIKQELFNRKDQFQSIKDEIKRIRSDMDLIKIEFANSIKREKEFYKNKHQLRVAIQKETKDACNDITKSMKSNNGSAQKDNKQHQITITNLKNQLQRKKNEHQSQIESLKRQIKEQKRLKHQFTSKVDLELQKRKGALDSATQDQINSQKVQAKKKKNLYKLIASGINECETDTKKLIDIMQKQIDEFLETLKQHQASFHEKILLQEQIAEKRLDEELEVFKQRSSERMAILESAVEAQNAANEEALNKQTKRNCHLRHEIKRNNNAFNEAFEALNEKIRQEYDSAVNFNQNRLSQKNTENDNSMNRRTNEKQKRMEDLLNGFQKDIQAIEDDVKSKNDQIISETRENESQKLSLKEEIKDHEMEVSKMIAKNDFLTKRIIELKDEKIKMEEIYQNEISSYQKAKRQFERKTKVEEQKLDEEFEMKIQIAQVTLNNSIENISKLYEADENQRGCAVIEAIRKVRDVKNRVKEYKITKEHELSNAKREFDKEKSILMAKINDYTGLDKEEELRNKMKQIKENSEEIIKDTHNRLETERSRLNSKIQLSKTKAEIELNEIKVQKNIEDEKFTNKRIDFQNEKKKLEIERDNQISNINEQYNQKIEEINSEHRVSVEKLKNRIESAKKTKQEILDKHNSEIEQTKNNNWDEIKRKQADYDQRKENMFSSDRQRCDNLTEKTDQLSRSQIEEEMKLYDPPIRSYEQKLIDSIKNRIQNSDEKLQNIFETFYTTIHDAPNNVHDEDSLLTSISDPLQSMSSLSSSSQQGAPSSSLSNRPSTAATPSIKKNHKISHNFSVNNANNNANNNIGNNTIKNIKSSRKEKGPRVMTPNMAQDTKLKKRPQLVSPQFM</sequence>
<dbReference type="EMBL" id="JAPFFF010000003">
    <property type="protein sequence ID" value="KAK8894141.1"/>
    <property type="molecule type" value="Genomic_DNA"/>
</dbReference>
<organism evidence="3 4">
    <name type="scientific">Tritrichomonas musculus</name>
    <dbReference type="NCBI Taxonomy" id="1915356"/>
    <lineage>
        <taxon>Eukaryota</taxon>
        <taxon>Metamonada</taxon>
        <taxon>Parabasalia</taxon>
        <taxon>Tritrichomonadida</taxon>
        <taxon>Tritrichomonadidae</taxon>
        <taxon>Tritrichomonas</taxon>
    </lineage>
</organism>
<dbReference type="Proteomes" id="UP001470230">
    <property type="component" value="Unassembled WGS sequence"/>
</dbReference>
<feature type="coiled-coil region" evidence="1">
    <location>
        <begin position="512"/>
        <end position="610"/>
    </location>
</feature>
<proteinExistence type="predicted"/>
<evidence type="ECO:0000256" key="2">
    <source>
        <dbReference type="SAM" id="MobiDB-lite"/>
    </source>
</evidence>
<feature type="region of interest" description="Disordered" evidence="2">
    <location>
        <begin position="950"/>
        <end position="1046"/>
    </location>
</feature>
<name>A0ABR2KTM4_9EUKA</name>
<feature type="compositionally biased region" description="Low complexity" evidence="2">
    <location>
        <begin position="950"/>
        <end position="970"/>
    </location>
</feature>